<feature type="transmembrane region" description="Helical" evidence="10">
    <location>
        <begin position="333"/>
        <end position="353"/>
    </location>
</feature>
<dbReference type="InterPro" id="IPR000539">
    <property type="entry name" value="Frizzled/Smoothened_7TM"/>
</dbReference>
<evidence type="ECO:0000256" key="5">
    <source>
        <dbReference type="ARBA" id="ARBA00022989"/>
    </source>
</evidence>
<evidence type="ECO:0000313" key="13">
    <source>
        <dbReference type="EMBL" id="ELR20663.1"/>
    </source>
</evidence>
<dbReference type="PROSITE" id="PS50038">
    <property type="entry name" value="FZ"/>
    <property type="match status" value="1"/>
</dbReference>
<keyword evidence="14" id="KW-1185">Reference proteome</keyword>
<comment type="similarity">
    <text evidence="2">Belongs to the G-protein coupled receptor Fz/Smo family.</text>
</comment>
<dbReference type="InterPro" id="IPR020067">
    <property type="entry name" value="Frizzled_dom"/>
</dbReference>
<evidence type="ECO:0000256" key="6">
    <source>
        <dbReference type="ARBA" id="ARBA00023136"/>
    </source>
</evidence>
<keyword evidence="8" id="KW-0675">Receptor</keyword>
<evidence type="ECO:0000313" key="14">
    <source>
        <dbReference type="Proteomes" id="UP000011083"/>
    </source>
</evidence>
<dbReference type="PANTHER" id="PTHR31787">
    <property type="entry name" value="G-PROTEIN-COUPLED RECEPTOR GPCR FAMILY PROTEIN"/>
    <property type="match status" value="1"/>
</dbReference>
<protein>
    <recommendedName>
        <fullName evidence="15">Frizzled/Smoothened family membrane region protein</fullName>
    </recommendedName>
</protein>
<dbReference type="SUPFAM" id="SSF63501">
    <property type="entry name" value="Frizzled cysteine-rich domain"/>
    <property type="match status" value="1"/>
</dbReference>
<dbReference type="Proteomes" id="UP000011083">
    <property type="component" value="Unassembled WGS sequence"/>
</dbReference>
<evidence type="ECO:0000259" key="11">
    <source>
        <dbReference type="PROSITE" id="PS50038"/>
    </source>
</evidence>
<accession>L8H7H3</accession>
<feature type="transmembrane region" description="Helical" evidence="10">
    <location>
        <begin position="479"/>
        <end position="500"/>
    </location>
</feature>
<dbReference type="InterPro" id="IPR017981">
    <property type="entry name" value="GPCR_2-like_7TM"/>
</dbReference>
<dbReference type="GO" id="GO:0004888">
    <property type="term" value="F:transmembrane signaling receptor activity"/>
    <property type="evidence" value="ECO:0007669"/>
    <property type="project" value="InterPro"/>
</dbReference>
<organism evidence="13 14">
    <name type="scientific">Acanthamoeba castellanii (strain ATCC 30010 / Neff)</name>
    <dbReference type="NCBI Taxonomy" id="1257118"/>
    <lineage>
        <taxon>Eukaryota</taxon>
        <taxon>Amoebozoa</taxon>
        <taxon>Discosea</taxon>
        <taxon>Longamoebia</taxon>
        <taxon>Centramoebida</taxon>
        <taxon>Acanthamoebidae</taxon>
        <taxon>Acanthamoeba</taxon>
    </lineage>
</organism>
<dbReference type="EMBL" id="KB007909">
    <property type="protein sequence ID" value="ELR20663.1"/>
    <property type="molecule type" value="Genomic_DNA"/>
</dbReference>
<dbReference type="InterPro" id="IPR050949">
    <property type="entry name" value="GPCR_Fz/Smo-like"/>
</dbReference>
<evidence type="ECO:0000256" key="9">
    <source>
        <dbReference type="ARBA" id="ARBA00023180"/>
    </source>
</evidence>
<dbReference type="InterPro" id="IPR036790">
    <property type="entry name" value="Frizzled_dom_sf"/>
</dbReference>
<evidence type="ECO:0000256" key="4">
    <source>
        <dbReference type="ARBA" id="ARBA00022729"/>
    </source>
</evidence>
<evidence type="ECO:0000256" key="8">
    <source>
        <dbReference type="ARBA" id="ARBA00023170"/>
    </source>
</evidence>
<keyword evidence="5 10" id="KW-1133">Transmembrane helix</keyword>
<keyword evidence="7" id="KW-1015">Disulfide bond</keyword>
<name>L8H7H3_ACACF</name>
<evidence type="ECO:0000256" key="1">
    <source>
        <dbReference type="ARBA" id="ARBA00004141"/>
    </source>
</evidence>
<dbReference type="GO" id="GO:0007166">
    <property type="term" value="P:cell surface receptor signaling pathway"/>
    <property type="evidence" value="ECO:0007669"/>
    <property type="project" value="InterPro"/>
</dbReference>
<dbReference type="GO" id="GO:0016020">
    <property type="term" value="C:membrane"/>
    <property type="evidence" value="ECO:0007669"/>
    <property type="project" value="UniProtKB-SubCell"/>
</dbReference>
<dbReference type="RefSeq" id="XP_004344066.1">
    <property type="nucleotide sequence ID" value="XM_004344016.1"/>
</dbReference>
<dbReference type="Pfam" id="PF01534">
    <property type="entry name" value="Frizzled"/>
    <property type="match status" value="1"/>
</dbReference>
<feature type="transmembrane region" description="Helical" evidence="10">
    <location>
        <begin position="237"/>
        <end position="256"/>
    </location>
</feature>
<feature type="transmembrane region" description="Helical" evidence="10">
    <location>
        <begin position="197"/>
        <end position="225"/>
    </location>
</feature>
<dbReference type="Gene3D" id="1.20.1070.10">
    <property type="entry name" value="Rhodopsin 7-helix transmembrane proteins"/>
    <property type="match status" value="1"/>
</dbReference>
<keyword evidence="6 10" id="KW-0472">Membrane</keyword>
<dbReference type="AlphaFoldDB" id="L8H7H3"/>
<dbReference type="PANTHER" id="PTHR31787:SF15">
    <property type="entry name" value="FRIZZLED AND SMOOTHENED-LIKE PROTEIN P-RELATED"/>
    <property type="match status" value="1"/>
</dbReference>
<dbReference type="VEuPathDB" id="AmoebaDB:ACA1_054080"/>
<feature type="domain" description="FZ" evidence="11">
    <location>
        <begin position="16"/>
        <end position="168"/>
    </location>
</feature>
<gene>
    <name evidence="13" type="ORF">ACA1_054080</name>
</gene>
<feature type="transmembrane region" description="Helical" evidence="10">
    <location>
        <begin position="296"/>
        <end position="321"/>
    </location>
</feature>
<feature type="transmembrane region" description="Helical" evidence="10">
    <location>
        <begin position="378"/>
        <end position="403"/>
    </location>
</feature>
<evidence type="ECO:0000256" key="10">
    <source>
        <dbReference type="SAM" id="Phobius"/>
    </source>
</evidence>
<keyword evidence="3 10" id="KW-0812">Transmembrane</keyword>
<feature type="transmembrane region" description="Helical" evidence="10">
    <location>
        <begin position="424"/>
        <end position="444"/>
    </location>
</feature>
<comment type="subcellular location">
    <subcellularLocation>
        <location evidence="1">Membrane</location>
        <topology evidence="1">Multi-pass membrane protein</topology>
    </subcellularLocation>
</comment>
<evidence type="ECO:0000256" key="3">
    <source>
        <dbReference type="ARBA" id="ARBA00022692"/>
    </source>
</evidence>
<evidence type="ECO:0008006" key="15">
    <source>
        <dbReference type="Google" id="ProtNLM"/>
    </source>
</evidence>
<keyword evidence="9" id="KW-0325">Glycoprotein</keyword>
<feature type="domain" description="G-protein coupled receptors family 2 profile 2" evidence="12">
    <location>
        <begin position="288"/>
        <end position="489"/>
    </location>
</feature>
<dbReference type="STRING" id="1257118.L8H7H3"/>
<dbReference type="KEGG" id="acan:ACA1_054080"/>
<evidence type="ECO:0000259" key="12">
    <source>
        <dbReference type="PROSITE" id="PS50261"/>
    </source>
</evidence>
<sequence length="549" mass="61753">MQRPRSFSFSSFSTVADAQSCTPFQGSPLTNYKCDVISEGTNILLRANQTYNAVDAAAGASTRLFGAFVPPACRTAAIRMVCLSNFITCTTSTGLKLYPPCRSVCETMIRECSAIAETLGVSALLPDCDMITNATGTPLPAFPPDGTQCSTGPDDPIIAYSQADCPYPLLYDADGEVGEPLEMCKQKCRTTVWSDDVWIGGYVLLYVCSLGNFLTGCFLLTSWLLNPKTRRFPFNTISYFVLSLWPASFVILWGAFFNMAGEDIMCTWDDVPKPVVMDNAGDNDGQGVACVFQGIVVYYCVLACVIWWFFVNVDCALQLFLKVRIEKFRWLQVLYHIIGWGVPLIGLAFLLGFEKIGYENTFPVCQVYLDEDPSWWDWAFFFGPMMSFTLLGMLLMFPGIIYLTVLIVRRLVTGARSKLDLFSFVRLYVSLFIIWAFTIFVYAYRIDVEATRSDVIHAVRCSLLTGEECELETTFSHGLWFLTIIALTNMITLLFITLGTTKVTWEFWLRLFSCNSEESPGMHVWSVISGRHLEDDDRGFELRECDERS</sequence>
<dbReference type="PROSITE" id="PS50261">
    <property type="entry name" value="G_PROTEIN_RECEP_F2_4"/>
    <property type="match status" value="1"/>
</dbReference>
<keyword evidence="4" id="KW-0732">Signal</keyword>
<dbReference type="GeneID" id="14921532"/>
<evidence type="ECO:0000256" key="2">
    <source>
        <dbReference type="ARBA" id="ARBA00008077"/>
    </source>
</evidence>
<proteinExistence type="inferred from homology"/>
<evidence type="ECO:0000256" key="7">
    <source>
        <dbReference type="ARBA" id="ARBA00023157"/>
    </source>
</evidence>
<dbReference type="OrthoDB" id="16790at2759"/>
<dbReference type="Gene3D" id="1.10.2000.10">
    <property type="entry name" value="Frizzled cysteine-rich domain"/>
    <property type="match status" value="1"/>
</dbReference>
<dbReference type="PRINTS" id="PR00489">
    <property type="entry name" value="FRIZZLED"/>
</dbReference>
<reference evidence="13 14" key="1">
    <citation type="journal article" date="2013" name="Genome Biol.">
        <title>Genome of Acanthamoeba castellanii highlights extensive lateral gene transfer and early evolution of tyrosine kinase signaling.</title>
        <authorList>
            <person name="Clarke M."/>
            <person name="Lohan A.J."/>
            <person name="Liu B."/>
            <person name="Lagkouvardos I."/>
            <person name="Roy S."/>
            <person name="Zafar N."/>
            <person name="Bertelli C."/>
            <person name="Schilde C."/>
            <person name="Kianianmomeni A."/>
            <person name="Burglin T.R."/>
            <person name="Frech C."/>
            <person name="Turcotte B."/>
            <person name="Kopec K.O."/>
            <person name="Synnott J.M."/>
            <person name="Choo C."/>
            <person name="Paponov I."/>
            <person name="Finkler A."/>
            <person name="Soon Heng Tan C."/>
            <person name="Hutchins A.P."/>
            <person name="Weinmeier T."/>
            <person name="Rattei T."/>
            <person name="Chu J.S."/>
            <person name="Gimenez G."/>
            <person name="Irimia M."/>
            <person name="Rigden D.J."/>
            <person name="Fitzpatrick D.A."/>
            <person name="Lorenzo-Morales J."/>
            <person name="Bateman A."/>
            <person name="Chiu C.H."/>
            <person name="Tang P."/>
            <person name="Hegemann P."/>
            <person name="Fromm H."/>
            <person name="Raoult D."/>
            <person name="Greub G."/>
            <person name="Miranda-Saavedra D."/>
            <person name="Chen N."/>
            <person name="Nash P."/>
            <person name="Ginger M.L."/>
            <person name="Horn M."/>
            <person name="Schaap P."/>
            <person name="Caler L."/>
            <person name="Loftus B."/>
        </authorList>
    </citation>
    <scope>NUCLEOTIDE SEQUENCE [LARGE SCALE GENOMIC DNA]</scope>
    <source>
        <strain evidence="13 14">Neff</strain>
    </source>
</reference>